<sequence length="103" mass="11635">MRKQLRGASLLRYRLSSKPRHGRRLPPMPAEPFLPFIEGASELNTSLTKLGFTLLRCVHPYQRRSGEVTVQLHWSRRAECDLTDTHSCTGIVPPLVVLSLVEG</sequence>
<accession>D5RM59</accession>
<keyword evidence="2" id="KW-1185">Reference proteome</keyword>
<evidence type="ECO:0000313" key="1">
    <source>
        <dbReference type="EMBL" id="EFH11611.1"/>
    </source>
</evidence>
<organism evidence="1 2">
    <name type="scientific">Pseudoroseomonas cervicalis ATCC 49957</name>
    <dbReference type="NCBI Taxonomy" id="525371"/>
    <lineage>
        <taxon>Bacteria</taxon>
        <taxon>Pseudomonadati</taxon>
        <taxon>Pseudomonadota</taxon>
        <taxon>Alphaproteobacteria</taxon>
        <taxon>Acetobacterales</taxon>
        <taxon>Roseomonadaceae</taxon>
        <taxon>Roseomonas</taxon>
    </lineage>
</organism>
<name>D5RM59_9PROT</name>
<dbReference type="EMBL" id="ADVL01000351">
    <property type="protein sequence ID" value="EFH11611.1"/>
    <property type="molecule type" value="Genomic_DNA"/>
</dbReference>
<dbReference type="AlphaFoldDB" id="D5RM59"/>
<evidence type="ECO:0000313" key="2">
    <source>
        <dbReference type="Proteomes" id="UP000005324"/>
    </source>
</evidence>
<comment type="caution">
    <text evidence="1">The sequence shown here is derived from an EMBL/GenBank/DDBJ whole genome shotgun (WGS) entry which is preliminary data.</text>
</comment>
<dbReference type="Proteomes" id="UP000005324">
    <property type="component" value="Unassembled WGS sequence"/>
</dbReference>
<reference evidence="1 2" key="1">
    <citation type="submission" date="2010-04" db="EMBL/GenBank/DDBJ databases">
        <authorList>
            <person name="Qin X."/>
            <person name="Bachman B."/>
            <person name="Battles P."/>
            <person name="Bell A."/>
            <person name="Bess C."/>
            <person name="Bickham C."/>
            <person name="Chaboub L."/>
            <person name="Chen D."/>
            <person name="Coyle M."/>
            <person name="Deiros D.R."/>
            <person name="Dinh H."/>
            <person name="Forbes L."/>
            <person name="Fowler G."/>
            <person name="Francisco L."/>
            <person name="Fu Q."/>
            <person name="Gubbala S."/>
            <person name="Hale W."/>
            <person name="Han Y."/>
            <person name="Hemphill L."/>
            <person name="Highlander S.K."/>
            <person name="Hirani K."/>
            <person name="Hogues M."/>
            <person name="Jackson L."/>
            <person name="Jakkamsetti A."/>
            <person name="Javaid M."/>
            <person name="Jiang H."/>
            <person name="Korchina V."/>
            <person name="Kovar C."/>
            <person name="Lara F."/>
            <person name="Lee S."/>
            <person name="Mata R."/>
            <person name="Mathew T."/>
            <person name="Moen C."/>
            <person name="Morales K."/>
            <person name="Munidasa M."/>
            <person name="Nazareth L."/>
            <person name="Ngo R."/>
            <person name="Nguyen L."/>
            <person name="Okwuonu G."/>
            <person name="Ongeri F."/>
            <person name="Patil S."/>
            <person name="Petrosino J."/>
            <person name="Pham C."/>
            <person name="Pham P."/>
            <person name="Pu L.-L."/>
            <person name="Puazo M."/>
            <person name="Raj R."/>
            <person name="Reid J."/>
            <person name="Rouhana J."/>
            <person name="Saada N."/>
            <person name="Shang Y."/>
            <person name="Simmons D."/>
            <person name="Thornton R."/>
            <person name="Warren J."/>
            <person name="Weissenberger G."/>
            <person name="Zhang J."/>
            <person name="Zhang L."/>
            <person name="Zhou C."/>
            <person name="Zhu D."/>
            <person name="Muzny D."/>
            <person name="Worley K."/>
            <person name="Gibbs R."/>
        </authorList>
    </citation>
    <scope>NUCLEOTIDE SEQUENCE [LARGE SCALE GENOMIC DNA]</scope>
    <source>
        <strain evidence="1 2">ATCC 49957</strain>
    </source>
</reference>
<proteinExistence type="predicted"/>
<protein>
    <submittedName>
        <fullName evidence="1">Uncharacterized protein</fullName>
    </submittedName>
</protein>
<dbReference type="RefSeq" id="WP_007004587.1">
    <property type="nucleotide sequence ID" value="NZ_GG770779.1"/>
</dbReference>
<dbReference type="HOGENOM" id="CLU_2261705_0_0_5"/>
<gene>
    <name evidence="1" type="ORF">HMPREF0731_2170</name>
</gene>